<keyword evidence="3" id="KW-1185">Reference proteome</keyword>
<dbReference type="AlphaFoldDB" id="A0A1A9NDV5"/>
<protein>
    <submittedName>
        <fullName evidence="2">Uncharacterized protein</fullName>
    </submittedName>
</protein>
<evidence type="ECO:0000313" key="2">
    <source>
        <dbReference type="EMBL" id="OAJ64697.1"/>
    </source>
</evidence>
<dbReference type="OrthoDB" id="9106388at2"/>
<dbReference type="EMBL" id="LXKA01000087">
    <property type="protein sequence ID" value="OAJ64697.1"/>
    <property type="molecule type" value="Genomic_DNA"/>
</dbReference>
<organism evidence="2 4">
    <name type="scientific">Paraburkholderia ginsengiterrae</name>
    <dbReference type="NCBI Taxonomy" id="1462993"/>
    <lineage>
        <taxon>Bacteria</taxon>
        <taxon>Pseudomonadati</taxon>
        <taxon>Pseudomonadota</taxon>
        <taxon>Betaproteobacteria</taxon>
        <taxon>Burkholderiales</taxon>
        <taxon>Burkholderiaceae</taxon>
        <taxon>Paraburkholderia</taxon>
    </lineage>
</organism>
<reference evidence="3 4" key="1">
    <citation type="submission" date="2016-04" db="EMBL/GenBank/DDBJ databases">
        <title>Reclassification of Paraburkholderia panaciterrae (Farh et al. 2015) Dobritsa &amp; Samadpour 2016 as a later homotypic synonym of Paraburkholderia ginsengiterrae (Farh et al. 2015) Dobritsa &amp; Samadpour 2016.</title>
        <authorList>
            <person name="Dobritsa A.P."/>
            <person name="Kutumbaka K."/>
            <person name="Samadpour M."/>
        </authorList>
    </citation>
    <scope>NUCLEOTIDE SEQUENCE [LARGE SCALE GENOMIC DNA]</scope>
    <source>
        <strain evidence="2 4">DCY85</strain>
        <strain evidence="1 3">DCY85-1</strain>
    </source>
</reference>
<comment type="caution">
    <text evidence="2">The sequence shown here is derived from an EMBL/GenBank/DDBJ whole genome shotgun (WGS) entry which is preliminary data.</text>
</comment>
<dbReference type="STRING" id="1462993.A6V36_10935"/>
<dbReference type="Proteomes" id="UP000077961">
    <property type="component" value="Unassembled WGS sequence"/>
</dbReference>
<gene>
    <name evidence="1" type="ORF">A6V36_10935</name>
    <name evidence="2" type="ORF">A6V37_18375</name>
</gene>
<dbReference type="EMBL" id="LXJZ01000209">
    <property type="protein sequence ID" value="OAJ53963.1"/>
    <property type="molecule type" value="Genomic_DNA"/>
</dbReference>
<evidence type="ECO:0000313" key="4">
    <source>
        <dbReference type="Proteomes" id="UP000078116"/>
    </source>
</evidence>
<evidence type="ECO:0000313" key="3">
    <source>
        <dbReference type="Proteomes" id="UP000077961"/>
    </source>
</evidence>
<proteinExistence type="predicted"/>
<dbReference type="RefSeq" id="WP_064271205.1">
    <property type="nucleotide sequence ID" value="NZ_LXJZ01000209.1"/>
</dbReference>
<name>A0A1A9NDV5_9BURK</name>
<evidence type="ECO:0000313" key="1">
    <source>
        <dbReference type="EMBL" id="OAJ53963.1"/>
    </source>
</evidence>
<accession>A0A1A9NDV5</accession>
<sequence>MALTQTIDRFATRPLNEPQAPRNNVIPFPAARVRLPVTLPHAAHELPGTQLRALLHSPLGVYVVSTEADRDEVRVLLDIAFDDLDFTLHTLISSLPAALIGPLKRRNANTKAR</sequence>
<dbReference type="Proteomes" id="UP000078116">
    <property type="component" value="Unassembled WGS sequence"/>
</dbReference>